<evidence type="ECO:0000256" key="1">
    <source>
        <dbReference type="ARBA" id="ARBA00023157"/>
    </source>
</evidence>
<organism evidence="6 7">
    <name type="scientific">Steinernema glaseri</name>
    <dbReference type="NCBI Taxonomy" id="37863"/>
    <lineage>
        <taxon>Eukaryota</taxon>
        <taxon>Metazoa</taxon>
        <taxon>Ecdysozoa</taxon>
        <taxon>Nematoda</taxon>
        <taxon>Chromadorea</taxon>
        <taxon>Rhabditida</taxon>
        <taxon>Tylenchina</taxon>
        <taxon>Panagrolaimomorpha</taxon>
        <taxon>Strongyloidoidea</taxon>
        <taxon>Steinernematidae</taxon>
        <taxon>Steinernema</taxon>
    </lineage>
</organism>
<feature type="chain" id="PRO_5009311772" evidence="3">
    <location>
        <begin position="20"/>
        <end position="642"/>
    </location>
</feature>
<dbReference type="PROSITE" id="PS00615">
    <property type="entry name" value="C_TYPE_LECTIN_1"/>
    <property type="match status" value="1"/>
</dbReference>
<name>A0A1I7Y304_9BILA</name>
<evidence type="ECO:0000259" key="4">
    <source>
        <dbReference type="PROSITE" id="PS50041"/>
    </source>
</evidence>
<dbReference type="Pfam" id="PF00059">
    <property type="entry name" value="Lectin_C"/>
    <property type="match status" value="1"/>
</dbReference>
<evidence type="ECO:0000313" key="6">
    <source>
        <dbReference type="Proteomes" id="UP000095287"/>
    </source>
</evidence>
<dbReference type="PANTHER" id="PTHR31024">
    <property type="entry name" value="C-TYPE LECTIN"/>
    <property type="match status" value="1"/>
</dbReference>
<dbReference type="InterPro" id="IPR036465">
    <property type="entry name" value="vWFA_dom_sf"/>
</dbReference>
<dbReference type="InterPro" id="IPR018378">
    <property type="entry name" value="C-type_lectin_CS"/>
</dbReference>
<dbReference type="InterPro" id="IPR016187">
    <property type="entry name" value="CTDL_fold"/>
</dbReference>
<keyword evidence="3" id="KW-0732">Signal</keyword>
<evidence type="ECO:0000256" key="3">
    <source>
        <dbReference type="SAM" id="SignalP"/>
    </source>
</evidence>
<dbReference type="InterPro" id="IPR001304">
    <property type="entry name" value="C-type_lectin-like"/>
</dbReference>
<reference evidence="7" key="1">
    <citation type="submission" date="2016-11" db="UniProtKB">
        <authorList>
            <consortium name="WormBaseParasite"/>
        </authorList>
    </citation>
    <scope>IDENTIFICATION</scope>
</reference>
<dbReference type="InterPro" id="IPR002035">
    <property type="entry name" value="VWF_A"/>
</dbReference>
<keyword evidence="1" id="KW-1015">Disulfide bond</keyword>
<dbReference type="Gene3D" id="3.10.100.10">
    <property type="entry name" value="Mannose-Binding Protein A, subunit A"/>
    <property type="match status" value="1"/>
</dbReference>
<keyword evidence="6" id="KW-1185">Reference proteome</keyword>
<dbReference type="Gene3D" id="3.40.50.410">
    <property type="entry name" value="von Willebrand factor, type A domain"/>
    <property type="match status" value="2"/>
</dbReference>
<evidence type="ECO:0000259" key="5">
    <source>
        <dbReference type="PROSITE" id="PS50234"/>
    </source>
</evidence>
<evidence type="ECO:0000313" key="7">
    <source>
        <dbReference type="WBParaSite" id="L893_g11941.t1"/>
    </source>
</evidence>
<dbReference type="SUPFAM" id="SSF53300">
    <property type="entry name" value="vWA-like"/>
    <property type="match status" value="2"/>
</dbReference>
<feature type="domain" description="C-type lectin" evidence="4">
    <location>
        <begin position="497"/>
        <end position="618"/>
    </location>
</feature>
<feature type="compositionally biased region" description="Low complexity" evidence="2">
    <location>
        <begin position="260"/>
        <end position="275"/>
    </location>
</feature>
<proteinExistence type="predicted"/>
<sequence>MTSFCTFLLSFSLIIAVVGVGSNSPDFLIGSANTPVYPCPRDVVFVLDASSSMKTVEHVEAQLDYVKGLISKWTFGERHVRVALAMYGLGNDIFFTFYYTSVSKCLAKIENFRRSLRTKGLGKYKLANVIKDVERIYVTDKQKRPQTVNHLFRHRPGPKPRFVLFSSTTDSQDIANAAPYFDSVFMKRYDVLLVVSLAPMHLYSGLETMKTLDMNSFALRRQIMEGICYDDGSSDDLCCIMPTPLPTTSKGPTAPPNLLTTATPTLSPTTTTTTTLPPPPKKESSCSCTLANLWLDIIVTIDTSNSMTPDGLSGVLAFLTTWIDQTTVGPSRNQSIRIGIVTFDANVTVLADLNTLTSTAEALTAIAKVRTTGRSGVNVGGALKQAGNVFASSDRRPNAQNVVLLFSSAYNPDGANSPRPTAEQLKASGTSIITVAVIQPFETELVTRVGELASPGMAYSNVDLDLSEEVVETFCWINCFCKNNWTPFKSPLHASERIGECILYAELESSWLSAATFGCPQADNNAHLVHVFSQKKHDFLVDMVKNMTTHGEPTRFHIGLSYTNGGYYWSSSQTSDELRLNPGDYELWSPGYPDTSKGECVASTQQDTSPKTWKNENCHIASLRYLCQTLICDTDHYCPSID</sequence>
<dbReference type="SUPFAM" id="SSF56436">
    <property type="entry name" value="C-type lectin-like"/>
    <property type="match status" value="1"/>
</dbReference>
<protein>
    <submittedName>
        <fullName evidence="7">VWFA domain-containing protein</fullName>
    </submittedName>
</protein>
<dbReference type="PROSITE" id="PS50041">
    <property type="entry name" value="C_TYPE_LECTIN_2"/>
    <property type="match status" value="1"/>
</dbReference>
<dbReference type="Pfam" id="PF00092">
    <property type="entry name" value="VWA"/>
    <property type="match status" value="2"/>
</dbReference>
<feature type="domain" description="VWFA" evidence="5">
    <location>
        <begin position="42"/>
        <end position="194"/>
    </location>
</feature>
<dbReference type="CDD" id="cd00037">
    <property type="entry name" value="CLECT"/>
    <property type="match status" value="1"/>
</dbReference>
<feature type="region of interest" description="Disordered" evidence="2">
    <location>
        <begin position="260"/>
        <end position="283"/>
    </location>
</feature>
<dbReference type="PANTHER" id="PTHR31024:SF13">
    <property type="entry name" value="C-TYPE LECTIN DOMAIN-CONTAINING PROTEIN 160"/>
    <property type="match status" value="1"/>
</dbReference>
<dbReference type="WBParaSite" id="L893_g11941.t1">
    <property type="protein sequence ID" value="L893_g11941.t1"/>
    <property type="gene ID" value="L893_g11941"/>
</dbReference>
<dbReference type="SMART" id="SM00327">
    <property type="entry name" value="VWA"/>
    <property type="match status" value="2"/>
</dbReference>
<dbReference type="InterPro" id="IPR016186">
    <property type="entry name" value="C-type_lectin-like/link_sf"/>
</dbReference>
<dbReference type="SMART" id="SM00034">
    <property type="entry name" value="CLECT"/>
    <property type="match status" value="1"/>
</dbReference>
<dbReference type="GO" id="GO:0045087">
    <property type="term" value="P:innate immune response"/>
    <property type="evidence" value="ECO:0007669"/>
    <property type="project" value="TreeGrafter"/>
</dbReference>
<evidence type="ECO:0000256" key="2">
    <source>
        <dbReference type="SAM" id="MobiDB-lite"/>
    </source>
</evidence>
<dbReference type="AlphaFoldDB" id="A0A1I7Y304"/>
<accession>A0A1I7Y304</accession>
<feature type="domain" description="VWFA" evidence="5">
    <location>
        <begin position="296"/>
        <end position="474"/>
    </location>
</feature>
<feature type="signal peptide" evidence="3">
    <location>
        <begin position="1"/>
        <end position="19"/>
    </location>
</feature>
<dbReference type="PROSITE" id="PS50234">
    <property type="entry name" value="VWFA"/>
    <property type="match status" value="2"/>
</dbReference>
<dbReference type="Proteomes" id="UP000095287">
    <property type="component" value="Unplaced"/>
</dbReference>